<organism evidence="2">
    <name type="scientific">Cucumis melo</name>
    <name type="common">Muskmelon</name>
    <dbReference type="NCBI Taxonomy" id="3656"/>
    <lineage>
        <taxon>Eukaryota</taxon>
        <taxon>Viridiplantae</taxon>
        <taxon>Streptophyta</taxon>
        <taxon>Embryophyta</taxon>
        <taxon>Tracheophyta</taxon>
        <taxon>Spermatophyta</taxon>
        <taxon>Magnoliopsida</taxon>
        <taxon>eudicotyledons</taxon>
        <taxon>Gunneridae</taxon>
        <taxon>Pentapetalae</taxon>
        <taxon>rosids</taxon>
        <taxon>fabids</taxon>
        <taxon>Cucurbitales</taxon>
        <taxon>Cucurbitaceae</taxon>
        <taxon>Benincaseae</taxon>
        <taxon>Cucumis</taxon>
    </lineage>
</organism>
<evidence type="ECO:0000256" key="1">
    <source>
        <dbReference type="SAM" id="MobiDB-lite"/>
    </source>
</evidence>
<name>A0A9I9DCX3_CUCME</name>
<dbReference type="AlphaFoldDB" id="A0A9I9DCX3"/>
<protein>
    <submittedName>
        <fullName evidence="2">Uncharacterized protein</fullName>
    </submittedName>
</protein>
<sequence length="58" mass="6237">MEVAAQLGSTNKRTGRSLARRGLKSKMEKALALDFSCGSGEKKINLLSVLHVEAFNSS</sequence>
<evidence type="ECO:0000313" key="2">
    <source>
        <dbReference type="EnsemblPlants" id="MELO3C016618.2.1"/>
    </source>
</evidence>
<accession>A0A9I9DCX3</accession>
<reference evidence="2" key="1">
    <citation type="submission" date="2023-03" db="UniProtKB">
        <authorList>
            <consortium name="EnsemblPlants"/>
        </authorList>
    </citation>
    <scope>IDENTIFICATION</scope>
</reference>
<proteinExistence type="predicted"/>
<feature type="region of interest" description="Disordered" evidence="1">
    <location>
        <begin position="1"/>
        <end position="21"/>
    </location>
</feature>
<dbReference type="Gramene" id="MELO3C016618.2.1">
    <property type="protein sequence ID" value="MELO3C016618.2.1"/>
    <property type="gene ID" value="MELO3C016618.2"/>
</dbReference>
<dbReference type="EnsemblPlants" id="MELO3C016618.2.1">
    <property type="protein sequence ID" value="MELO3C016618.2.1"/>
    <property type="gene ID" value="MELO3C016618.2"/>
</dbReference>